<gene>
    <name evidence="2" type="ORF">EJ05DRAFT_333368</name>
</gene>
<keyword evidence="3" id="KW-1185">Reference proteome</keyword>
<organism evidence="2 3">
    <name type="scientific">Pseudovirgaria hyperparasitica</name>
    <dbReference type="NCBI Taxonomy" id="470096"/>
    <lineage>
        <taxon>Eukaryota</taxon>
        <taxon>Fungi</taxon>
        <taxon>Dikarya</taxon>
        <taxon>Ascomycota</taxon>
        <taxon>Pezizomycotina</taxon>
        <taxon>Dothideomycetes</taxon>
        <taxon>Dothideomycetes incertae sedis</taxon>
        <taxon>Acrospermales</taxon>
        <taxon>Acrospermaceae</taxon>
        <taxon>Pseudovirgaria</taxon>
    </lineage>
</organism>
<name>A0A6A6WC19_9PEZI</name>
<dbReference type="RefSeq" id="XP_033601568.1">
    <property type="nucleotide sequence ID" value="XM_033740864.1"/>
</dbReference>
<feature type="compositionally biased region" description="Basic and acidic residues" evidence="1">
    <location>
        <begin position="195"/>
        <end position="219"/>
    </location>
</feature>
<sequence length="219" mass="25214">MPSFVNHTRGYTWPPSVHLLDSSDVATHLESVAEELPDINEDPFAHFISPVTEEDDPYDEEYDFNAGITVVEQPPNKVKSQKFRTTVAKKWAQYVALHHTHIHRIYHGPTLSQIATIDELLQEPPELTDDEAVPYKVEVRAPREPTRGRAQDLLLPRPRFSRGRRYSRTSSGRRHSWREPSPDLFTVMEESEGQSMRETDDGASRRSERNVTVVEKSRL</sequence>
<feature type="compositionally biased region" description="Basic residues" evidence="1">
    <location>
        <begin position="159"/>
        <end position="176"/>
    </location>
</feature>
<feature type="region of interest" description="Disordered" evidence="1">
    <location>
        <begin position="145"/>
        <end position="219"/>
    </location>
</feature>
<proteinExistence type="predicted"/>
<protein>
    <submittedName>
        <fullName evidence="2">Uncharacterized protein</fullName>
    </submittedName>
</protein>
<evidence type="ECO:0000313" key="3">
    <source>
        <dbReference type="Proteomes" id="UP000799437"/>
    </source>
</evidence>
<dbReference type="GeneID" id="54481918"/>
<evidence type="ECO:0000256" key="1">
    <source>
        <dbReference type="SAM" id="MobiDB-lite"/>
    </source>
</evidence>
<dbReference type="OrthoDB" id="3439027at2759"/>
<accession>A0A6A6WC19</accession>
<dbReference type="EMBL" id="ML996570">
    <property type="protein sequence ID" value="KAF2759117.1"/>
    <property type="molecule type" value="Genomic_DNA"/>
</dbReference>
<evidence type="ECO:0000313" key="2">
    <source>
        <dbReference type="EMBL" id="KAF2759117.1"/>
    </source>
</evidence>
<dbReference type="AlphaFoldDB" id="A0A6A6WC19"/>
<reference evidence="2" key="1">
    <citation type="journal article" date="2020" name="Stud. Mycol.">
        <title>101 Dothideomycetes genomes: a test case for predicting lifestyles and emergence of pathogens.</title>
        <authorList>
            <person name="Haridas S."/>
            <person name="Albert R."/>
            <person name="Binder M."/>
            <person name="Bloem J."/>
            <person name="Labutti K."/>
            <person name="Salamov A."/>
            <person name="Andreopoulos B."/>
            <person name="Baker S."/>
            <person name="Barry K."/>
            <person name="Bills G."/>
            <person name="Bluhm B."/>
            <person name="Cannon C."/>
            <person name="Castanera R."/>
            <person name="Culley D."/>
            <person name="Daum C."/>
            <person name="Ezra D."/>
            <person name="Gonzalez J."/>
            <person name="Henrissat B."/>
            <person name="Kuo A."/>
            <person name="Liang C."/>
            <person name="Lipzen A."/>
            <person name="Lutzoni F."/>
            <person name="Magnuson J."/>
            <person name="Mondo S."/>
            <person name="Nolan M."/>
            <person name="Ohm R."/>
            <person name="Pangilinan J."/>
            <person name="Park H.-J."/>
            <person name="Ramirez L."/>
            <person name="Alfaro M."/>
            <person name="Sun H."/>
            <person name="Tritt A."/>
            <person name="Yoshinaga Y."/>
            <person name="Zwiers L.-H."/>
            <person name="Turgeon B."/>
            <person name="Goodwin S."/>
            <person name="Spatafora J."/>
            <person name="Crous P."/>
            <person name="Grigoriev I."/>
        </authorList>
    </citation>
    <scope>NUCLEOTIDE SEQUENCE</scope>
    <source>
        <strain evidence="2">CBS 121739</strain>
    </source>
</reference>
<dbReference type="Proteomes" id="UP000799437">
    <property type="component" value="Unassembled WGS sequence"/>
</dbReference>